<evidence type="ECO:0000313" key="3">
    <source>
        <dbReference type="Proteomes" id="UP000054537"/>
    </source>
</evidence>
<dbReference type="EMBL" id="JRTT01000008">
    <property type="protein sequence ID" value="KHD77827.1"/>
    <property type="molecule type" value="Genomic_DNA"/>
</dbReference>
<proteinExistence type="predicted"/>
<dbReference type="RefSeq" id="WP_043523629.1">
    <property type="nucleotide sequence ID" value="NZ_BAABKU010000026.1"/>
</dbReference>
<sequence length="572" mass="59912">MITFADLEDARVGLLAAAAEEWQRVADRYAALSADTTGTLTRPIRQSGWAGDAAAAATARLEILDDEFEVAASRARMAAVVLRRAVEDITDLQRRLRGVVDGAVAAGLSVTDDGRVIPPFMSTAEQSTPEGRTVSERNAANAGVYADLLWKILVEAGEGDTRIALALESICGVGKLPAGQHAGEYNDVTKAARSAAAALGLTEDAIPAAGTDPAAVKAWWDGLSTDERQLYAAAWPEKVGGLDGLPATDRDTANRQALRNYIGDNISGGDTYRNAPHDRAVYLLQRLEGEGEHDTGPAPMYLLGFDPDDDGQAIVAFGNPDTAAHTAVVVPGVGTELDEYYKELRRAQILQEAGTAAGKGEPVSVITWLGYDTPGGGLTGIDIVTAPFGGKSEAGARALDTFVDGLRASHDDSPSHITGIGHSYGSTVFGEAASTGDGIAVDDIIVAGSPGMRVDYASELNTGTEHTWATAAVDDSFVARPEKLQEKLYPEIGEIPVGPGPVVLFGEGLEAVHGPAPHNPEFGAKVLQADTSGHSGYWKDPKEQVTDILKAQAAVIVGDYERAEALGKVPAR</sequence>
<evidence type="ECO:0000313" key="2">
    <source>
        <dbReference type="EMBL" id="KHD77827.1"/>
    </source>
</evidence>
<feature type="domain" description="DUF1023" evidence="1">
    <location>
        <begin position="306"/>
        <end position="477"/>
    </location>
</feature>
<protein>
    <recommendedName>
        <fullName evidence="1">DUF1023 domain-containing protein</fullName>
    </recommendedName>
</protein>
<comment type="caution">
    <text evidence="2">The sequence shown here is derived from an EMBL/GenBank/DDBJ whole genome shotgun (WGS) entry which is preliminary data.</text>
</comment>
<organism evidence="2 3">
    <name type="scientific">Actinoplanes utahensis</name>
    <dbReference type="NCBI Taxonomy" id="1869"/>
    <lineage>
        <taxon>Bacteria</taxon>
        <taxon>Bacillati</taxon>
        <taxon>Actinomycetota</taxon>
        <taxon>Actinomycetes</taxon>
        <taxon>Micromonosporales</taxon>
        <taxon>Micromonosporaceae</taxon>
        <taxon>Actinoplanes</taxon>
    </lineage>
</organism>
<reference evidence="2 3" key="1">
    <citation type="submission" date="2014-10" db="EMBL/GenBank/DDBJ databases">
        <title>Draft genome sequence of Actinoplanes utahensis NRRL 12052.</title>
        <authorList>
            <person name="Velasco-Bucheli B."/>
            <person name="del Cerro C."/>
            <person name="Hormigo D."/>
            <person name="Garcia J.L."/>
            <person name="Acebal C."/>
            <person name="Arroyo M."/>
            <person name="de la Mata I."/>
        </authorList>
    </citation>
    <scope>NUCLEOTIDE SEQUENCE [LARGE SCALE GENOMIC DNA]</scope>
    <source>
        <strain evidence="2 3">NRRL 12052</strain>
    </source>
</reference>
<dbReference type="Proteomes" id="UP000054537">
    <property type="component" value="Unassembled WGS sequence"/>
</dbReference>
<dbReference type="ESTHER" id="actut-a0a0a6xcr0">
    <property type="family name" value="Duf_1023"/>
</dbReference>
<dbReference type="OrthoDB" id="5969911at2"/>
<dbReference type="eggNOG" id="COG4099">
    <property type="taxonomic scope" value="Bacteria"/>
</dbReference>
<name>A0A0A6XCR0_ACTUT</name>
<keyword evidence="3" id="KW-1185">Reference proteome</keyword>
<accession>A0A0A6XCR0</accession>
<dbReference type="InterPro" id="IPR010427">
    <property type="entry name" value="DUF1023"/>
</dbReference>
<dbReference type="InterPro" id="IPR029058">
    <property type="entry name" value="AB_hydrolase_fold"/>
</dbReference>
<gene>
    <name evidence="2" type="ORF">MB27_08515</name>
</gene>
<dbReference type="AlphaFoldDB" id="A0A0A6XCR0"/>
<dbReference type="STRING" id="1869.MB27_08515"/>
<dbReference type="SUPFAM" id="SSF53474">
    <property type="entry name" value="alpha/beta-Hydrolases"/>
    <property type="match status" value="1"/>
</dbReference>
<dbReference type="Pfam" id="PF06259">
    <property type="entry name" value="Abhydrolase_8"/>
    <property type="match status" value="1"/>
</dbReference>
<evidence type="ECO:0000259" key="1">
    <source>
        <dbReference type="Pfam" id="PF06259"/>
    </source>
</evidence>